<dbReference type="Pfam" id="PF00528">
    <property type="entry name" value="BPD_transp_1"/>
    <property type="match status" value="1"/>
</dbReference>
<gene>
    <name evidence="9" type="ORF">SAMN02745215_00535</name>
</gene>
<dbReference type="InterPro" id="IPR000515">
    <property type="entry name" value="MetI-like"/>
</dbReference>
<feature type="transmembrane region" description="Helical" evidence="7">
    <location>
        <begin position="12"/>
        <end position="31"/>
    </location>
</feature>
<keyword evidence="10" id="KW-1185">Reference proteome</keyword>
<keyword evidence="4 7" id="KW-0812">Transmembrane</keyword>
<evidence type="ECO:0000256" key="2">
    <source>
        <dbReference type="ARBA" id="ARBA00022448"/>
    </source>
</evidence>
<organism evidence="9 10">
    <name type="scientific">Desulfitobacterium chlororespirans DSM 11544</name>
    <dbReference type="NCBI Taxonomy" id="1121395"/>
    <lineage>
        <taxon>Bacteria</taxon>
        <taxon>Bacillati</taxon>
        <taxon>Bacillota</taxon>
        <taxon>Clostridia</taxon>
        <taxon>Eubacteriales</taxon>
        <taxon>Desulfitobacteriaceae</taxon>
        <taxon>Desulfitobacterium</taxon>
    </lineage>
</organism>
<feature type="transmembrane region" description="Helical" evidence="7">
    <location>
        <begin position="78"/>
        <end position="101"/>
    </location>
</feature>
<comment type="similarity">
    <text evidence="7">Belongs to the binding-protein-dependent transport system permease family.</text>
</comment>
<protein>
    <submittedName>
        <fullName evidence="9">Peptide/nickel transport system permease protein</fullName>
    </submittedName>
</protein>
<dbReference type="PANTHER" id="PTHR43386">
    <property type="entry name" value="OLIGOPEPTIDE TRANSPORT SYSTEM PERMEASE PROTEIN APPC"/>
    <property type="match status" value="1"/>
</dbReference>
<dbReference type="SUPFAM" id="SSF161098">
    <property type="entry name" value="MetI-like"/>
    <property type="match status" value="1"/>
</dbReference>
<feature type="transmembrane region" description="Helical" evidence="7">
    <location>
        <begin position="137"/>
        <end position="155"/>
    </location>
</feature>
<dbReference type="RefSeq" id="WP_072771127.1">
    <property type="nucleotide sequence ID" value="NZ_FRDN01000003.1"/>
</dbReference>
<evidence type="ECO:0000256" key="6">
    <source>
        <dbReference type="ARBA" id="ARBA00023136"/>
    </source>
</evidence>
<dbReference type="Proteomes" id="UP000184010">
    <property type="component" value="Unassembled WGS sequence"/>
</dbReference>
<reference evidence="10" key="1">
    <citation type="submission" date="2016-12" db="EMBL/GenBank/DDBJ databases">
        <authorList>
            <person name="Varghese N."/>
            <person name="Submissions S."/>
        </authorList>
    </citation>
    <scope>NUCLEOTIDE SEQUENCE [LARGE SCALE GENOMIC DNA]</scope>
    <source>
        <strain evidence="10">DSM 11544</strain>
    </source>
</reference>
<evidence type="ECO:0000256" key="7">
    <source>
        <dbReference type="RuleBase" id="RU363032"/>
    </source>
</evidence>
<dbReference type="GO" id="GO:0055085">
    <property type="term" value="P:transmembrane transport"/>
    <property type="evidence" value="ECO:0007669"/>
    <property type="project" value="InterPro"/>
</dbReference>
<evidence type="ECO:0000256" key="3">
    <source>
        <dbReference type="ARBA" id="ARBA00022475"/>
    </source>
</evidence>
<dbReference type="InterPro" id="IPR050366">
    <property type="entry name" value="BP-dependent_transpt_permease"/>
</dbReference>
<comment type="subcellular location">
    <subcellularLocation>
        <location evidence="1 7">Cell membrane</location>
        <topology evidence="1 7">Multi-pass membrane protein</topology>
    </subcellularLocation>
</comment>
<dbReference type="PROSITE" id="PS50928">
    <property type="entry name" value="ABC_TM1"/>
    <property type="match status" value="1"/>
</dbReference>
<evidence type="ECO:0000256" key="4">
    <source>
        <dbReference type="ARBA" id="ARBA00022692"/>
    </source>
</evidence>
<dbReference type="Gene3D" id="1.10.3720.10">
    <property type="entry name" value="MetI-like"/>
    <property type="match status" value="1"/>
</dbReference>
<evidence type="ECO:0000256" key="5">
    <source>
        <dbReference type="ARBA" id="ARBA00022989"/>
    </source>
</evidence>
<dbReference type="AlphaFoldDB" id="A0A1M7S435"/>
<dbReference type="InterPro" id="IPR035906">
    <property type="entry name" value="MetI-like_sf"/>
</dbReference>
<dbReference type="CDD" id="cd06261">
    <property type="entry name" value="TM_PBP2"/>
    <property type="match status" value="1"/>
</dbReference>
<keyword evidence="5 7" id="KW-1133">Transmembrane helix</keyword>
<dbReference type="STRING" id="1121395.SAMN02745215_00535"/>
<evidence type="ECO:0000313" key="10">
    <source>
        <dbReference type="Proteomes" id="UP000184010"/>
    </source>
</evidence>
<keyword evidence="3" id="KW-1003">Cell membrane</keyword>
<keyword evidence="6 7" id="KW-0472">Membrane</keyword>
<dbReference type="GO" id="GO:0005886">
    <property type="term" value="C:plasma membrane"/>
    <property type="evidence" value="ECO:0007669"/>
    <property type="project" value="UniProtKB-SubCell"/>
</dbReference>
<evidence type="ECO:0000313" key="9">
    <source>
        <dbReference type="EMBL" id="SHN53397.1"/>
    </source>
</evidence>
<evidence type="ECO:0000259" key="8">
    <source>
        <dbReference type="PROSITE" id="PS50928"/>
    </source>
</evidence>
<proteinExistence type="inferred from homology"/>
<feature type="domain" description="ABC transmembrane type-1" evidence="8">
    <location>
        <begin position="78"/>
        <end position="263"/>
    </location>
</feature>
<name>A0A1M7S435_9FIRM</name>
<sequence length="280" mass="30169">MHDGMKCRRTKIRLAVYMILTLGLLFVALFGENISPYDPYKTNVMAIDQPPSYEYWFGTDNLGRCLFSRVLTGARSSLSATLLIVAMTGILGTLIGVAAGYYGGTVDNILKRLLLIFQSFPGQVLAIAIVGVLGAGFGNAVIALGAIGWIAYARIARSMVLKIRNAGYVNAARLCGCGSAYIIIHHVIPNISPLLLVTAMNALAGTMLEISALSFLGLSATPPIPEWGFMISEGRKVLMTAPWQTLFPGIAILITVIILNRLGDSVQDYMAVRQQELSVI</sequence>
<dbReference type="EMBL" id="FRDN01000003">
    <property type="protein sequence ID" value="SHN53397.1"/>
    <property type="molecule type" value="Genomic_DNA"/>
</dbReference>
<feature type="transmembrane region" description="Helical" evidence="7">
    <location>
        <begin position="237"/>
        <end position="259"/>
    </location>
</feature>
<dbReference type="PANTHER" id="PTHR43386:SF25">
    <property type="entry name" value="PEPTIDE ABC TRANSPORTER PERMEASE PROTEIN"/>
    <property type="match status" value="1"/>
</dbReference>
<keyword evidence="2 7" id="KW-0813">Transport</keyword>
<accession>A0A1M7S435</accession>
<evidence type="ECO:0000256" key="1">
    <source>
        <dbReference type="ARBA" id="ARBA00004651"/>
    </source>
</evidence>
<feature type="transmembrane region" description="Helical" evidence="7">
    <location>
        <begin position="113"/>
        <end position="131"/>
    </location>
</feature>